<dbReference type="Pfam" id="PF09673">
    <property type="entry name" value="TrbC_Ftype"/>
    <property type="match status" value="1"/>
</dbReference>
<dbReference type="OrthoDB" id="6854459at2"/>
<feature type="chain" id="PRO_5036872379" description="Type-F conjugative transfer system pilin assembly protein TrbC" evidence="1">
    <location>
        <begin position="21"/>
        <end position="222"/>
    </location>
</feature>
<dbReference type="InterPro" id="IPR019106">
    <property type="entry name" value="T4SS_TrbC"/>
</dbReference>
<keyword evidence="1" id="KW-0732">Signal</keyword>
<dbReference type="InterPro" id="IPR014113">
    <property type="entry name" value="T4SS_TrbC_subgr"/>
</dbReference>
<sequence length="222" mass="24600">MNIKTTISLILFLTTVLAHANMNDQLKSIGNQSEINKKSLSEASQTEIKNSSAADIAKYQALINGLLVKKQNQLDTERKGGKPADGAILFVSFSMPTDTIFALSQEADRFNIPVVIKGLVQGDFRKTLEKIASITQEAKQRRIRFPGISIDPVWFDQFKITAVPTLVVTKRPSWCKYQKACENQPYDAVSGNIPIKKSLAVIAERGEQVSEVAFHILEKGHV</sequence>
<gene>
    <name evidence="2" type="ORF">GCM10007966_19580</name>
</gene>
<evidence type="ECO:0000256" key="1">
    <source>
        <dbReference type="SAM" id="SignalP"/>
    </source>
</evidence>
<name>A0A917JY43_9GAMM</name>
<protein>
    <recommendedName>
        <fullName evidence="4">Type-F conjugative transfer system pilin assembly protein TrbC</fullName>
    </recommendedName>
</protein>
<reference evidence="2" key="1">
    <citation type="journal article" date="2014" name="Int. J. Syst. Evol. Microbiol.">
        <title>Complete genome sequence of Corynebacterium casei LMG S-19264T (=DSM 44701T), isolated from a smear-ripened cheese.</title>
        <authorList>
            <consortium name="US DOE Joint Genome Institute (JGI-PGF)"/>
            <person name="Walter F."/>
            <person name="Albersmeier A."/>
            <person name="Kalinowski J."/>
            <person name="Ruckert C."/>
        </authorList>
    </citation>
    <scope>NUCLEOTIDE SEQUENCE</scope>
    <source>
        <strain evidence="2">JCM 13919</strain>
    </source>
</reference>
<feature type="signal peptide" evidence="1">
    <location>
        <begin position="1"/>
        <end position="20"/>
    </location>
</feature>
<dbReference type="NCBIfam" id="TIGR02742">
    <property type="entry name" value="TrbC_Ftype"/>
    <property type="match status" value="1"/>
</dbReference>
<dbReference type="EMBL" id="BMOB01000009">
    <property type="protein sequence ID" value="GGI90952.1"/>
    <property type="molecule type" value="Genomic_DNA"/>
</dbReference>
<dbReference type="Proteomes" id="UP000630149">
    <property type="component" value="Unassembled WGS sequence"/>
</dbReference>
<evidence type="ECO:0000313" key="2">
    <source>
        <dbReference type="EMBL" id="GGI90952.1"/>
    </source>
</evidence>
<proteinExistence type="predicted"/>
<reference evidence="2" key="2">
    <citation type="submission" date="2020-09" db="EMBL/GenBank/DDBJ databases">
        <authorList>
            <person name="Sun Q."/>
            <person name="Ohkuma M."/>
        </authorList>
    </citation>
    <scope>NUCLEOTIDE SEQUENCE</scope>
    <source>
        <strain evidence="2">JCM 13919</strain>
    </source>
</reference>
<keyword evidence="3" id="KW-1185">Reference proteome</keyword>
<organism evidence="2 3">
    <name type="scientific">Legionella impletisoli</name>
    <dbReference type="NCBI Taxonomy" id="343510"/>
    <lineage>
        <taxon>Bacteria</taxon>
        <taxon>Pseudomonadati</taxon>
        <taxon>Pseudomonadota</taxon>
        <taxon>Gammaproteobacteria</taxon>
        <taxon>Legionellales</taxon>
        <taxon>Legionellaceae</taxon>
        <taxon>Legionella</taxon>
    </lineage>
</organism>
<dbReference type="RefSeq" id="WP_131777182.1">
    <property type="nucleotide sequence ID" value="NZ_BMOB01000009.1"/>
</dbReference>
<accession>A0A917JY43</accession>
<dbReference type="AlphaFoldDB" id="A0A917JY43"/>
<evidence type="ECO:0008006" key="4">
    <source>
        <dbReference type="Google" id="ProtNLM"/>
    </source>
</evidence>
<comment type="caution">
    <text evidence="2">The sequence shown here is derived from an EMBL/GenBank/DDBJ whole genome shotgun (WGS) entry which is preliminary data.</text>
</comment>
<evidence type="ECO:0000313" key="3">
    <source>
        <dbReference type="Proteomes" id="UP000630149"/>
    </source>
</evidence>